<sequence>MAPKSEICDWQLECSELKQRGAHLLKSGEWSDCSFLVGSEPQVVVPAHKLILVMASPVFEAMFYGGMAAEGNKPIPILDVQPEAFKALLEYIYTDNININSVDNASELCYVAKKYMLPHLVKECIKYLWSKTNPKNACRVYEFARLLEEKVLMEKCLQIISLETKEVLKDSSFNDIDYDTMRAVFSLEHLYVDSEMDLLEAADRHAKAQLKQSKVLNVDSSPEAGDAKREPGPGGPEAGDAKPDAIEQIRFLTLSPQQLAEGPAESPLLTDSETLAVLMNVLSRKSNVPLPRGFSASREPRKQLISGPNVRLIILSESFRYFIHEEYKRRSMIQLQLSSIYSNCCLHYLGMKKVPVSEYATHSFAYCFKYNTERLDFEAVCRAFKVDPFSEDVKNHENTRIAFDIYLNQIKLKQ</sequence>
<dbReference type="EMBL" id="CM046103">
    <property type="protein sequence ID" value="KAI8427413.1"/>
    <property type="molecule type" value="Genomic_DNA"/>
</dbReference>
<comment type="caution">
    <text evidence="1">The sequence shown here is derived from an EMBL/GenBank/DDBJ whole genome shotgun (WGS) entry which is preliminary data.</text>
</comment>
<evidence type="ECO:0000313" key="1">
    <source>
        <dbReference type="EMBL" id="KAI8427413.1"/>
    </source>
</evidence>
<dbReference type="Proteomes" id="UP001064048">
    <property type="component" value="Chromosome 3"/>
</dbReference>
<organism evidence="1 2">
    <name type="scientific">Choristoneura fumiferana</name>
    <name type="common">Spruce budworm moth</name>
    <name type="synonym">Archips fumiferana</name>
    <dbReference type="NCBI Taxonomy" id="7141"/>
    <lineage>
        <taxon>Eukaryota</taxon>
        <taxon>Metazoa</taxon>
        <taxon>Ecdysozoa</taxon>
        <taxon>Arthropoda</taxon>
        <taxon>Hexapoda</taxon>
        <taxon>Insecta</taxon>
        <taxon>Pterygota</taxon>
        <taxon>Neoptera</taxon>
        <taxon>Endopterygota</taxon>
        <taxon>Lepidoptera</taxon>
        <taxon>Glossata</taxon>
        <taxon>Ditrysia</taxon>
        <taxon>Tortricoidea</taxon>
        <taxon>Tortricidae</taxon>
        <taxon>Tortricinae</taxon>
        <taxon>Choristoneura</taxon>
    </lineage>
</organism>
<accession>A0ACC0JTH9</accession>
<evidence type="ECO:0000313" key="2">
    <source>
        <dbReference type="Proteomes" id="UP001064048"/>
    </source>
</evidence>
<protein>
    <submittedName>
        <fullName evidence="1">Uncharacterized protein</fullName>
    </submittedName>
</protein>
<proteinExistence type="predicted"/>
<name>A0ACC0JTH9_CHOFU</name>
<reference evidence="1 2" key="1">
    <citation type="journal article" date="2022" name="Genome Biol. Evol.">
        <title>The Spruce Budworm Genome: Reconstructing the Evolutionary History of Antifreeze Proteins.</title>
        <authorList>
            <person name="Beliveau C."/>
            <person name="Gagne P."/>
            <person name="Picq S."/>
            <person name="Vernygora O."/>
            <person name="Keeling C.I."/>
            <person name="Pinkney K."/>
            <person name="Doucet D."/>
            <person name="Wen F."/>
            <person name="Johnston J.S."/>
            <person name="Maaroufi H."/>
            <person name="Boyle B."/>
            <person name="Laroche J."/>
            <person name="Dewar K."/>
            <person name="Juretic N."/>
            <person name="Blackburn G."/>
            <person name="Nisole A."/>
            <person name="Brunet B."/>
            <person name="Brandao M."/>
            <person name="Lumley L."/>
            <person name="Duan J."/>
            <person name="Quan G."/>
            <person name="Lucarotti C.J."/>
            <person name="Roe A.D."/>
            <person name="Sperling F.A.H."/>
            <person name="Levesque R.C."/>
            <person name="Cusson M."/>
        </authorList>
    </citation>
    <scope>NUCLEOTIDE SEQUENCE [LARGE SCALE GENOMIC DNA]</scope>
    <source>
        <strain evidence="1">Glfc:IPQL:Cfum</strain>
    </source>
</reference>
<keyword evidence="2" id="KW-1185">Reference proteome</keyword>
<gene>
    <name evidence="1" type="ORF">MSG28_001962</name>
</gene>